<dbReference type="AlphaFoldDB" id="A0A284RX15"/>
<feature type="region of interest" description="Disordered" evidence="1">
    <location>
        <begin position="142"/>
        <end position="170"/>
    </location>
</feature>
<name>A0A284RX15_ARMOS</name>
<dbReference type="EMBL" id="FUEG01000019">
    <property type="protein sequence ID" value="SJL13292.1"/>
    <property type="molecule type" value="Genomic_DNA"/>
</dbReference>
<sequence length="170" mass="19140">MNVHTSFKGVDSKFFQFPYPIDTRFSSYEFGPSISVGLRQGISPPNPDLSTVKENSLETDKRELVLKNLSNLNLEMEVEVSAKKKKTTKEKATNHLSFPLHLLLPPMEGMEIDLLLSYALQVHHLLPLLALQKENRMMSQTTMTKKSKGNVGIEGSPVLEAEQVNKENKD</sequence>
<protein>
    <submittedName>
        <fullName evidence="2">Uncharacterized protein</fullName>
    </submittedName>
</protein>
<keyword evidence="3" id="KW-1185">Reference proteome</keyword>
<accession>A0A284RX15</accession>
<evidence type="ECO:0000313" key="3">
    <source>
        <dbReference type="Proteomes" id="UP000219338"/>
    </source>
</evidence>
<proteinExistence type="predicted"/>
<reference evidence="3" key="1">
    <citation type="journal article" date="2017" name="Nat. Ecol. Evol.">
        <title>Genome expansion and lineage-specific genetic innovations in the forest pathogenic fungi Armillaria.</title>
        <authorList>
            <person name="Sipos G."/>
            <person name="Prasanna A.N."/>
            <person name="Walter M.C."/>
            <person name="O'Connor E."/>
            <person name="Balint B."/>
            <person name="Krizsan K."/>
            <person name="Kiss B."/>
            <person name="Hess J."/>
            <person name="Varga T."/>
            <person name="Slot J."/>
            <person name="Riley R."/>
            <person name="Boka B."/>
            <person name="Rigling D."/>
            <person name="Barry K."/>
            <person name="Lee J."/>
            <person name="Mihaltcheva S."/>
            <person name="LaButti K."/>
            <person name="Lipzen A."/>
            <person name="Waldron R."/>
            <person name="Moloney N.M."/>
            <person name="Sperisen C."/>
            <person name="Kredics L."/>
            <person name="Vagvoelgyi C."/>
            <person name="Patrignani A."/>
            <person name="Fitzpatrick D."/>
            <person name="Nagy I."/>
            <person name="Doyle S."/>
            <person name="Anderson J.B."/>
            <person name="Grigoriev I.V."/>
            <person name="Gueldener U."/>
            <person name="Muensterkoetter M."/>
            <person name="Nagy L.G."/>
        </authorList>
    </citation>
    <scope>NUCLEOTIDE SEQUENCE [LARGE SCALE GENOMIC DNA]</scope>
    <source>
        <strain evidence="3">C18/9</strain>
    </source>
</reference>
<organism evidence="2 3">
    <name type="scientific">Armillaria ostoyae</name>
    <name type="common">Armillaria root rot fungus</name>
    <dbReference type="NCBI Taxonomy" id="47428"/>
    <lineage>
        <taxon>Eukaryota</taxon>
        <taxon>Fungi</taxon>
        <taxon>Dikarya</taxon>
        <taxon>Basidiomycota</taxon>
        <taxon>Agaricomycotina</taxon>
        <taxon>Agaricomycetes</taxon>
        <taxon>Agaricomycetidae</taxon>
        <taxon>Agaricales</taxon>
        <taxon>Marasmiineae</taxon>
        <taxon>Physalacriaceae</taxon>
        <taxon>Armillaria</taxon>
    </lineage>
</organism>
<evidence type="ECO:0000313" key="2">
    <source>
        <dbReference type="EMBL" id="SJL13292.1"/>
    </source>
</evidence>
<evidence type="ECO:0000256" key="1">
    <source>
        <dbReference type="SAM" id="MobiDB-lite"/>
    </source>
</evidence>
<gene>
    <name evidence="2" type="ORF">ARMOST_16732</name>
</gene>
<dbReference type="Proteomes" id="UP000219338">
    <property type="component" value="Unassembled WGS sequence"/>
</dbReference>